<accession>K7RXG0</accession>
<gene>
    <name evidence="2" type="primary">wvdH</name>
</gene>
<keyword evidence="2" id="KW-0808">Transferase</keyword>
<organism evidence="2">
    <name type="scientific">Vibrio parahaemolyticus</name>
    <dbReference type="NCBI Taxonomy" id="670"/>
    <lineage>
        <taxon>Bacteria</taxon>
        <taxon>Pseudomonadati</taxon>
        <taxon>Pseudomonadota</taxon>
        <taxon>Gammaproteobacteria</taxon>
        <taxon>Vibrionales</taxon>
        <taxon>Vibrionaceae</taxon>
        <taxon>Vibrio</taxon>
    </lineage>
</organism>
<sequence length="205" mass="23174">MVNRTGDCTRWWKEFIVIEFKPLEQLNDNEIEVVAKSVCQLDPLFYMQLSQDESECIAKVYRLIITSGTDLCVGDAAFYHGEFVGYSCYFPAKEKKFRSATSLKILLDNKSAIEKKKIISLATEFSKRVAPLETSGLYLNKIHAFKTNVGIGTALLNRFIERASSGNTPCSLHVNKENEHAILFYQNNGFNMISSGSDYILMTRG</sequence>
<evidence type="ECO:0000259" key="1">
    <source>
        <dbReference type="Pfam" id="PF00583"/>
    </source>
</evidence>
<proteinExistence type="predicted"/>
<evidence type="ECO:0000313" key="2">
    <source>
        <dbReference type="EMBL" id="AFV92977.1"/>
    </source>
</evidence>
<protein>
    <submittedName>
        <fullName evidence="2">GCN5-related N-acetyltransferase</fullName>
    </submittedName>
</protein>
<dbReference type="AlphaFoldDB" id="K7RXG0"/>
<feature type="domain" description="N-acetyltransferase" evidence="1">
    <location>
        <begin position="150"/>
        <end position="190"/>
    </location>
</feature>
<dbReference type="GO" id="GO:0016747">
    <property type="term" value="F:acyltransferase activity, transferring groups other than amino-acyl groups"/>
    <property type="evidence" value="ECO:0007669"/>
    <property type="project" value="InterPro"/>
</dbReference>
<dbReference type="EMBL" id="JQ863077">
    <property type="protein sequence ID" value="AFV92977.1"/>
    <property type="molecule type" value="Genomic_DNA"/>
</dbReference>
<dbReference type="SUPFAM" id="SSF55729">
    <property type="entry name" value="Acyl-CoA N-acyltransferases (Nat)"/>
    <property type="match status" value="1"/>
</dbReference>
<reference evidence="2" key="1">
    <citation type="journal article" date="2012" name="Int. J. Food Microbiol.">
        <title>Development of O-serogroup specific PCR assay for detection and identification of Vibrio parahaemolyticus.</title>
        <authorList>
            <person name="Chen M."/>
            <person name="Guo D."/>
            <person name="Wong H.C."/>
            <person name="Zhang X."/>
            <person name="Liu F."/>
            <person name="Chen H."/>
            <person name="Chen M."/>
            <person name="Liu B."/>
            <person name="Wang L."/>
            <person name="Wu F."/>
            <person name="Feng L."/>
        </authorList>
    </citation>
    <scope>NUCLEOTIDE SEQUENCE</scope>
    <source>
        <strain evidence="2">20579</strain>
    </source>
</reference>
<dbReference type="Gene3D" id="3.40.630.30">
    <property type="match status" value="1"/>
</dbReference>
<dbReference type="InterPro" id="IPR016181">
    <property type="entry name" value="Acyl_CoA_acyltransferase"/>
</dbReference>
<dbReference type="Pfam" id="PF00583">
    <property type="entry name" value="Acetyltransf_1"/>
    <property type="match status" value="1"/>
</dbReference>
<name>K7RXG0_VIBPH</name>
<dbReference type="InterPro" id="IPR000182">
    <property type="entry name" value="GNAT_dom"/>
</dbReference>